<sequence>MTNNDYANIDATVCYHAAKFVQVFFHATDSRRVTVASLFSSDNPVLVFNGTPYQGDDAIKKFWADLDQTVHKRNVMNAHLIDYDVGYGKPLHVEVAGSVKLGRKTQPFTATFLIVKDDPDPTSEVYACKSCTYRFLY</sequence>
<evidence type="ECO:0000313" key="1">
    <source>
        <dbReference type="Proteomes" id="UP000095286"/>
    </source>
</evidence>
<protein>
    <submittedName>
        <fullName evidence="2">NTF2-related export protein</fullName>
    </submittedName>
</protein>
<evidence type="ECO:0000313" key="2">
    <source>
        <dbReference type="WBParaSite" id="RSKR_0000720300.1"/>
    </source>
</evidence>
<name>A0AC35U2Z0_9BILA</name>
<organism evidence="1 2">
    <name type="scientific">Rhabditophanes sp. KR3021</name>
    <dbReference type="NCBI Taxonomy" id="114890"/>
    <lineage>
        <taxon>Eukaryota</taxon>
        <taxon>Metazoa</taxon>
        <taxon>Ecdysozoa</taxon>
        <taxon>Nematoda</taxon>
        <taxon>Chromadorea</taxon>
        <taxon>Rhabditida</taxon>
        <taxon>Tylenchina</taxon>
        <taxon>Panagrolaimomorpha</taxon>
        <taxon>Strongyloidoidea</taxon>
        <taxon>Alloionematidae</taxon>
        <taxon>Rhabditophanes</taxon>
    </lineage>
</organism>
<accession>A0AC35U2Z0</accession>
<dbReference type="Proteomes" id="UP000095286">
    <property type="component" value="Unplaced"/>
</dbReference>
<proteinExistence type="predicted"/>
<dbReference type="WBParaSite" id="RSKR_0000720300.1">
    <property type="protein sequence ID" value="RSKR_0000720300.1"/>
    <property type="gene ID" value="RSKR_0000720300"/>
</dbReference>
<reference evidence="2" key="1">
    <citation type="submission" date="2016-11" db="UniProtKB">
        <authorList>
            <consortium name="WormBaseParasite"/>
        </authorList>
    </citation>
    <scope>IDENTIFICATION</scope>
    <source>
        <strain evidence="2">KR3021</strain>
    </source>
</reference>